<organism evidence="2 3">
    <name type="scientific">Agromyces rhizosphaerae</name>
    <dbReference type="NCBI Taxonomy" id="88374"/>
    <lineage>
        <taxon>Bacteria</taxon>
        <taxon>Bacillati</taxon>
        <taxon>Actinomycetota</taxon>
        <taxon>Actinomycetes</taxon>
        <taxon>Micrococcales</taxon>
        <taxon>Microbacteriaceae</taxon>
        <taxon>Agromyces</taxon>
    </lineage>
</organism>
<dbReference type="AlphaFoldDB" id="A0A9W6CVC2"/>
<keyword evidence="1" id="KW-1133">Transmembrane helix</keyword>
<evidence type="ECO:0000313" key="3">
    <source>
        <dbReference type="Proteomes" id="UP001144396"/>
    </source>
</evidence>
<feature type="transmembrane region" description="Helical" evidence="1">
    <location>
        <begin position="21"/>
        <end position="41"/>
    </location>
</feature>
<accession>A0A9W6CVC2</accession>
<feature type="transmembrane region" description="Helical" evidence="1">
    <location>
        <begin position="130"/>
        <end position="154"/>
    </location>
</feature>
<gene>
    <name evidence="2" type="ORF">ARHIZOSPH14_12970</name>
</gene>
<evidence type="ECO:0000256" key="1">
    <source>
        <dbReference type="SAM" id="Phobius"/>
    </source>
</evidence>
<proteinExistence type="predicted"/>
<keyword evidence="1" id="KW-0472">Membrane</keyword>
<keyword evidence="3" id="KW-1185">Reference proteome</keyword>
<dbReference type="Proteomes" id="UP001144396">
    <property type="component" value="Unassembled WGS sequence"/>
</dbReference>
<feature type="transmembrane region" description="Helical" evidence="1">
    <location>
        <begin position="98"/>
        <end position="124"/>
    </location>
</feature>
<reference evidence="2" key="1">
    <citation type="submission" date="2022-12" db="EMBL/GenBank/DDBJ databases">
        <title>Reference genome sequencing for broad-spectrum identification of bacterial and archaeal isolates by mass spectrometry.</title>
        <authorList>
            <person name="Sekiguchi Y."/>
            <person name="Tourlousse D.M."/>
        </authorList>
    </citation>
    <scope>NUCLEOTIDE SEQUENCE</scope>
    <source>
        <strain evidence="2">14</strain>
    </source>
</reference>
<evidence type="ECO:0000313" key="2">
    <source>
        <dbReference type="EMBL" id="GLI27055.1"/>
    </source>
</evidence>
<protein>
    <submittedName>
        <fullName evidence="2">Uncharacterized protein</fullName>
    </submittedName>
</protein>
<dbReference type="EMBL" id="BSDP01000001">
    <property type="protein sequence ID" value="GLI27055.1"/>
    <property type="molecule type" value="Genomic_DNA"/>
</dbReference>
<sequence length="170" mass="16815">MGVIGLATVGGMGWPWLGLQLLIVVVTGALAGAGLATTTFLAGQTDLSDQGGWGGYGIVVAGGAILGAFTGLAAGVGTIIAVAVAYRRWVRTGSPARATVVLSVGPGCGAAALWLGICIVYALVSETGAGLGFLIVVGVMAAPIAAGMSVLQLYPPRRRRPARAAAGEVR</sequence>
<feature type="transmembrane region" description="Helical" evidence="1">
    <location>
        <begin position="53"/>
        <end position="86"/>
    </location>
</feature>
<name>A0A9W6CVC2_9MICO</name>
<comment type="caution">
    <text evidence="2">The sequence shown here is derived from an EMBL/GenBank/DDBJ whole genome shotgun (WGS) entry which is preliminary data.</text>
</comment>
<keyword evidence="1" id="KW-0812">Transmembrane</keyword>